<dbReference type="InterPro" id="IPR010432">
    <property type="entry name" value="RDD"/>
</dbReference>
<name>A0A975SPP1_9RHOO</name>
<keyword evidence="9" id="KW-1185">Reference proteome</keyword>
<keyword evidence="5 6" id="KW-0472">Membrane</keyword>
<dbReference type="AlphaFoldDB" id="A0A975SPP1"/>
<dbReference type="PANTHER" id="PTHR36115">
    <property type="entry name" value="PROLINE-RICH ANTIGEN HOMOLOG-RELATED"/>
    <property type="match status" value="1"/>
</dbReference>
<feature type="domain" description="RDD" evidence="7">
    <location>
        <begin position="16"/>
        <end position="140"/>
    </location>
</feature>
<protein>
    <submittedName>
        <fullName evidence="8">RDD family protein</fullName>
    </submittedName>
</protein>
<evidence type="ECO:0000256" key="5">
    <source>
        <dbReference type="ARBA" id="ARBA00023136"/>
    </source>
</evidence>
<dbReference type="RefSeq" id="WP_216126249.1">
    <property type="nucleotide sequence ID" value="NZ_CP064782.1"/>
</dbReference>
<organism evidence="8 9">
    <name type="scientific">Azospira inquinata</name>
    <dbReference type="NCBI Taxonomy" id="2785627"/>
    <lineage>
        <taxon>Bacteria</taxon>
        <taxon>Pseudomonadati</taxon>
        <taxon>Pseudomonadota</taxon>
        <taxon>Betaproteobacteria</taxon>
        <taxon>Rhodocyclales</taxon>
        <taxon>Rhodocyclaceae</taxon>
        <taxon>Azospira</taxon>
    </lineage>
</organism>
<dbReference type="InterPro" id="IPR051791">
    <property type="entry name" value="Pra-immunoreactive"/>
</dbReference>
<gene>
    <name evidence="8" type="ORF">Azoinq_03210</name>
</gene>
<feature type="transmembrane region" description="Helical" evidence="6">
    <location>
        <begin position="105"/>
        <end position="128"/>
    </location>
</feature>
<reference evidence="8" key="1">
    <citation type="submission" date="2020-11" db="EMBL/GenBank/DDBJ databases">
        <title>Azospira inquinata sp. nov.</title>
        <authorList>
            <person name="Moe W.M."/>
            <person name="Mikes M.C."/>
        </authorList>
    </citation>
    <scope>NUCLEOTIDE SEQUENCE</scope>
    <source>
        <strain evidence="8">Azo-3</strain>
    </source>
</reference>
<keyword evidence="3 6" id="KW-0812">Transmembrane</keyword>
<dbReference type="Pfam" id="PF06271">
    <property type="entry name" value="RDD"/>
    <property type="match status" value="1"/>
</dbReference>
<evidence type="ECO:0000256" key="6">
    <source>
        <dbReference type="SAM" id="Phobius"/>
    </source>
</evidence>
<feature type="transmembrane region" description="Helical" evidence="6">
    <location>
        <begin position="58"/>
        <end position="77"/>
    </location>
</feature>
<sequence length="149" mass="17086">MKQDAPRSTPIPNLAPGLPRRLASMFYEMLLLCGVLLFLVLAPQMVLAMLTHHLLAPRLAFAHLFLVLLAYFGWFWIHTGQTLAMKTWGLRLVTREGHQMRPLQALLRFLYAWPSLGLAGVGILWALVDREHLFLHDRLADTRIIQLPR</sequence>
<evidence type="ECO:0000313" key="8">
    <source>
        <dbReference type="EMBL" id="QWT49634.1"/>
    </source>
</evidence>
<comment type="subcellular location">
    <subcellularLocation>
        <location evidence="1">Cell membrane</location>
        <topology evidence="1">Multi-pass membrane protein</topology>
    </subcellularLocation>
</comment>
<dbReference type="PANTHER" id="PTHR36115:SF10">
    <property type="entry name" value="RDD DOMAIN-CONTAINING PROTEIN"/>
    <property type="match status" value="1"/>
</dbReference>
<dbReference type="KEGG" id="aiq:Azoinq_03210"/>
<accession>A0A975SPP1</accession>
<dbReference type="GO" id="GO:0005886">
    <property type="term" value="C:plasma membrane"/>
    <property type="evidence" value="ECO:0007669"/>
    <property type="project" value="UniProtKB-SubCell"/>
</dbReference>
<dbReference type="EMBL" id="CP064782">
    <property type="protein sequence ID" value="QWT49634.1"/>
    <property type="molecule type" value="Genomic_DNA"/>
</dbReference>
<evidence type="ECO:0000256" key="3">
    <source>
        <dbReference type="ARBA" id="ARBA00022692"/>
    </source>
</evidence>
<proteinExistence type="predicted"/>
<evidence type="ECO:0000256" key="4">
    <source>
        <dbReference type="ARBA" id="ARBA00022989"/>
    </source>
</evidence>
<evidence type="ECO:0000313" key="9">
    <source>
        <dbReference type="Proteomes" id="UP000683428"/>
    </source>
</evidence>
<evidence type="ECO:0000259" key="7">
    <source>
        <dbReference type="Pfam" id="PF06271"/>
    </source>
</evidence>
<evidence type="ECO:0000256" key="1">
    <source>
        <dbReference type="ARBA" id="ARBA00004651"/>
    </source>
</evidence>
<dbReference type="Proteomes" id="UP000683428">
    <property type="component" value="Chromosome"/>
</dbReference>
<keyword evidence="4 6" id="KW-1133">Transmembrane helix</keyword>
<keyword evidence="2" id="KW-1003">Cell membrane</keyword>
<evidence type="ECO:0000256" key="2">
    <source>
        <dbReference type="ARBA" id="ARBA00022475"/>
    </source>
</evidence>